<gene>
    <name evidence="2" type="ORF">ACFOEX_06710</name>
</gene>
<dbReference type="InterPro" id="IPR009579">
    <property type="entry name" value="DUF1192"/>
</dbReference>
<keyword evidence="3" id="KW-1185">Reference proteome</keyword>
<sequence length="63" mass="7103">MDEFPERPARETAAHQIGQDLSPLSVDELAARIALLRAEIVRLEQEMQRKAASRAAADSLFRR</sequence>
<protein>
    <submittedName>
        <fullName evidence="2">DUF1192 domain-containing protein</fullName>
    </submittedName>
</protein>
<reference evidence="3" key="1">
    <citation type="journal article" date="2019" name="Int. J. Syst. Evol. Microbiol.">
        <title>The Global Catalogue of Microorganisms (GCM) 10K type strain sequencing project: providing services to taxonomists for standard genome sequencing and annotation.</title>
        <authorList>
            <consortium name="The Broad Institute Genomics Platform"/>
            <consortium name="The Broad Institute Genome Sequencing Center for Infectious Disease"/>
            <person name="Wu L."/>
            <person name="Ma J."/>
        </authorList>
    </citation>
    <scope>NUCLEOTIDE SEQUENCE [LARGE SCALE GENOMIC DNA]</scope>
    <source>
        <strain evidence="3">CCM 7941</strain>
    </source>
</reference>
<feature type="coiled-coil region" evidence="1">
    <location>
        <begin position="26"/>
        <end position="53"/>
    </location>
</feature>
<evidence type="ECO:0000313" key="2">
    <source>
        <dbReference type="EMBL" id="MFC3266039.1"/>
    </source>
</evidence>
<comment type="caution">
    <text evidence="2">The sequence shown here is derived from an EMBL/GenBank/DDBJ whole genome shotgun (WGS) entry which is preliminary data.</text>
</comment>
<organism evidence="2 3">
    <name type="scientific">Camelimonas abortus</name>
    <dbReference type="NCBI Taxonomy" id="1017184"/>
    <lineage>
        <taxon>Bacteria</taxon>
        <taxon>Pseudomonadati</taxon>
        <taxon>Pseudomonadota</taxon>
        <taxon>Alphaproteobacteria</taxon>
        <taxon>Hyphomicrobiales</taxon>
        <taxon>Chelatococcaceae</taxon>
        <taxon>Camelimonas</taxon>
    </lineage>
</organism>
<evidence type="ECO:0000256" key="1">
    <source>
        <dbReference type="SAM" id="Coils"/>
    </source>
</evidence>
<dbReference type="RefSeq" id="WP_376831493.1">
    <property type="nucleotide sequence ID" value="NZ_JBHLWR010000006.1"/>
</dbReference>
<evidence type="ECO:0000313" key="3">
    <source>
        <dbReference type="Proteomes" id="UP001595536"/>
    </source>
</evidence>
<dbReference type="Pfam" id="PF06698">
    <property type="entry name" value="DUF1192"/>
    <property type="match status" value="1"/>
</dbReference>
<proteinExistence type="predicted"/>
<accession>A0ABV7LES6</accession>
<keyword evidence="1" id="KW-0175">Coiled coil</keyword>
<dbReference type="EMBL" id="JBHRUV010000029">
    <property type="protein sequence ID" value="MFC3266039.1"/>
    <property type="molecule type" value="Genomic_DNA"/>
</dbReference>
<dbReference type="Proteomes" id="UP001595536">
    <property type="component" value="Unassembled WGS sequence"/>
</dbReference>
<name>A0ABV7LES6_9HYPH</name>